<evidence type="ECO:0000256" key="1">
    <source>
        <dbReference type="ARBA" id="ARBA00001933"/>
    </source>
</evidence>
<dbReference type="InterPro" id="IPR008286">
    <property type="entry name" value="Prn/Lys/Arg_de-COase_C"/>
</dbReference>
<dbReference type="InterPro" id="IPR015421">
    <property type="entry name" value="PyrdxlP-dep_Trfase_major"/>
</dbReference>
<dbReference type="Pfam" id="PF03711">
    <property type="entry name" value="OKR_DC_1_C"/>
    <property type="match status" value="1"/>
</dbReference>
<evidence type="ECO:0000256" key="2">
    <source>
        <dbReference type="ARBA" id="ARBA00010671"/>
    </source>
</evidence>
<dbReference type="EMBL" id="JACRSU010000005">
    <property type="protein sequence ID" value="MBC8541683.1"/>
    <property type="molecule type" value="Genomic_DNA"/>
</dbReference>
<gene>
    <name evidence="8" type="ORF">H8698_11910</name>
</gene>
<sequence>MKQTEKSLLNRLTEYNETAVPMHMPGHKRNTRLLKASLPYEIDITEIDGFDNLHDMNGVLKETAALAASLYGSKAAFPLVGGSTCGILAAVHALAAFGSHVLIARNCHKSVFHAVELMGLYPHYVCPEPDGFGICGKITPEAIKSALCAERSIRLVIVTSPTYEGVISDIANIAAVCHENGALLLVDSAHGAHLGFSPRFCASAVSSGADAVVMSLHKTMPALTQTALLHICTDAVDKNKISEALSIFETSSPSYVLLSSIDACLRFISQDGEALFSALYENLSFFYKETNDLKALSVLQYDDFSKLIISTKNTALTGIGLADILRNQFHIEVEMTGIDYILAISSICDSKENLMKFAAALKEIDAEVPVLQTEVGAKKEIVLPQMQETPSAARQRCGEFVPLSCSEGRECLEYVWAYPPGIPLIVPGERIDRRFIETAEDFSQAKIPLKSTKGLLDNKIWVRKK</sequence>
<proteinExistence type="inferred from homology"/>
<dbReference type="PANTHER" id="PTHR43277:SF4">
    <property type="entry name" value="ARGININE DECARBOXYLASE"/>
    <property type="match status" value="1"/>
</dbReference>
<reference evidence="8" key="1">
    <citation type="submission" date="2020-08" db="EMBL/GenBank/DDBJ databases">
        <title>Genome public.</title>
        <authorList>
            <person name="Liu C."/>
            <person name="Sun Q."/>
        </authorList>
    </citation>
    <scope>NUCLEOTIDE SEQUENCE</scope>
    <source>
        <strain evidence="8">H8</strain>
    </source>
</reference>
<evidence type="ECO:0000256" key="5">
    <source>
        <dbReference type="ARBA" id="ARBA00023239"/>
    </source>
</evidence>
<dbReference type="Gene3D" id="3.40.640.10">
    <property type="entry name" value="Type I PLP-dependent aspartate aminotransferase-like (Major domain)"/>
    <property type="match status" value="1"/>
</dbReference>
<dbReference type="InterPro" id="IPR000310">
    <property type="entry name" value="Orn/Lys/Arg_deCO2ase_major_dom"/>
</dbReference>
<keyword evidence="5" id="KW-0456">Lyase</keyword>
<organism evidence="8 9">
    <name type="scientific">Congzhengia minquanensis</name>
    <dbReference type="NCBI Taxonomy" id="2763657"/>
    <lineage>
        <taxon>Bacteria</taxon>
        <taxon>Bacillati</taxon>
        <taxon>Bacillota</taxon>
        <taxon>Clostridia</taxon>
        <taxon>Eubacteriales</taxon>
        <taxon>Oscillospiraceae</taxon>
        <taxon>Congzhengia</taxon>
    </lineage>
</organism>
<dbReference type="Proteomes" id="UP000611762">
    <property type="component" value="Unassembled WGS sequence"/>
</dbReference>
<protein>
    <submittedName>
        <fullName evidence="8">Aminotransferase class V-fold PLP-dependent enzyme</fullName>
    </submittedName>
</protein>
<accession>A0A926HZQ2</accession>
<dbReference type="AlphaFoldDB" id="A0A926HZQ2"/>
<keyword evidence="3" id="KW-0210">Decarboxylase</keyword>
<feature type="domain" description="Orn/Lys/Arg decarboxylases family 1 pyridoxal-P attachment site" evidence="6">
    <location>
        <begin position="22"/>
        <end position="290"/>
    </location>
</feature>
<comment type="similarity">
    <text evidence="2">Belongs to the Orn/Lys/Arg decarboxylase class-I family.</text>
</comment>
<feature type="domain" description="Orn/Lys/Arg decarboxylase C-terminal" evidence="7">
    <location>
        <begin position="383"/>
        <end position="433"/>
    </location>
</feature>
<keyword evidence="9" id="KW-1185">Reference proteome</keyword>
<dbReference type="GO" id="GO:0008483">
    <property type="term" value="F:transaminase activity"/>
    <property type="evidence" value="ECO:0007669"/>
    <property type="project" value="UniProtKB-KW"/>
</dbReference>
<keyword evidence="8" id="KW-0808">Transferase</keyword>
<dbReference type="InterPro" id="IPR015424">
    <property type="entry name" value="PyrdxlP-dep_Trfase"/>
</dbReference>
<evidence type="ECO:0000259" key="6">
    <source>
        <dbReference type="Pfam" id="PF01276"/>
    </source>
</evidence>
<keyword evidence="4" id="KW-0663">Pyridoxal phosphate</keyword>
<evidence type="ECO:0000256" key="3">
    <source>
        <dbReference type="ARBA" id="ARBA00022793"/>
    </source>
</evidence>
<dbReference type="RefSeq" id="WP_249313707.1">
    <property type="nucleotide sequence ID" value="NZ_JACRSU010000005.1"/>
</dbReference>
<dbReference type="SUPFAM" id="SSF53383">
    <property type="entry name" value="PLP-dependent transferases"/>
    <property type="match status" value="1"/>
</dbReference>
<name>A0A926HZQ2_9FIRM</name>
<evidence type="ECO:0000313" key="9">
    <source>
        <dbReference type="Proteomes" id="UP000611762"/>
    </source>
</evidence>
<dbReference type="PANTHER" id="PTHR43277">
    <property type="entry name" value="ARGININE DECARBOXYLASE"/>
    <property type="match status" value="1"/>
</dbReference>
<dbReference type="Pfam" id="PF01276">
    <property type="entry name" value="OKR_DC_1"/>
    <property type="match status" value="1"/>
</dbReference>
<evidence type="ECO:0000256" key="4">
    <source>
        <dbReference type="ARBA" id="ARBA00022898"/>
    </source>
</evidence>
<dbReference type="InterPro" id="IPR052357">
    <property type="entry name" value="Orn_Lys_Arg_decarboxylase-I"/>
</dbReference>
<comment type="caution">
    <text evidence="8">The sequence shown here is derived from an EMBL/GenBank/DDBJ whole genome shotgun (WGS) entry which is preliminary data.</text>
</comment>
<evidence type="ECO:0000313" key="8">
    <source>
        <dbReference type="EMBL" id="MBC8541683.1"/>
    </source>
</evidence>
<evidence type="ECO:0000259" key="7">
    <source>
        <dbReference type="Pfam" id="PF03711"/>
    </source>
</evidence>
<keyword evidence="8" id="KW-0032">Aminotransferase</keyword>
<dbReference type="Gene3D" id="3.90.100.10">
    <property type="entry name" value="Orn/Lys/Arg decarboxylase, C-terminal domain"/>
    <property type="match status" value="1"/>
</dbReference>
<dbReference type="GO" id="GO:0016831">
    <property type="term" value="F:carboxy-lyase activity"/>
    <property type="evidence" value="ECO:0007669"/>
    <property type="project" value="UniProtKB-KW"/>
</dbReference>
<comment type="cofactor">
    <cofactor evidence="1">
        <name>pyridoxal 5'-phosphate</name>
        <dbReference type="ChEBI" id="CHEBI:597326"/>
    </cofactor>
</comment>